<keyword evidence="3 7" id="KW-0489">Methyltransferase</keyword>
<feature type="domain" description="Tetrapyrrole methylase" evidence="6">
    <location>
        <begin position="32"/>
        <end position="240"/>
    </location>
</feature>
<dbReference type="InterPro" id="IPR051810">
    <property type="entry name" value="Precorrin_MeTrfase"/>
</dbReference>
<keyword evidence="8" id="KW-1185">Reference proteome</keyword>
<dbReference type="SUPFAM" id="SSF53790">
    <property type="entry name" value="Tetrapyrrole methylase"/>
    <property type="match status" value="1"/>
</dbReference>
<dbReference type="Pfam" id="PF00590">
    <property type="entry name" value="TP_methylase"/>
    <property type="match status" value="1"/>
</dbReference>
<evidence type="ECO:0000256" key="3">
    <source>
        <dbReference type="ARBA" id="ARBA00022603"/>
    </source>
</evidence>
<reference evidence="7 8" key="1">
    <citation type="submission" date="2019-11" db="EMBL/GenBank/DDBJ databases">
        <title>Whole-genome sequence of a the green, strictly anaerobic photosynthetic bacterium Heliobacillus mobilis DSM 6151.</title>
        <authorList>
            <person name="Kyndt J.A."/>
            <person name="Meyer T.E."/>
        </authorList>
    </citation>
    <scope>NUCLEOTIDE SEQUENCE [LARGE SCALE GENOMIC DNA]</scope>
    <source>
        <strain evidence="7 8">DSM 6151</strain>
    </source>
</reference>
<evidence type="ECO:0000313" key="7">
    <source>
        <dbReference type="EMBL" id="MTV50240.1"/>
    </source>
</evidence>
<dbReference type="InterPro" id="IPR035996">
    <property type="entry name" value="4pyrrol_Methylase_sf"/>
</dbReference>
<dbReference type="GO" id="GO:0030789">
    <property type="term" value="F:precorrin-3B C17-methyltransferase activity"/>
    <property type="evidence" value="ECO:0007669"/>
    <property type="project" value="UniProtKB-EC"/>
</dbReference>
<dbReference type="InterPro" id="IPR000878">
    <property type="entry name" value="4pyrrol_Mease"/>
</dbReference>
<dbReference type="GO" id="GO:0032259">
    <property type="term" value="P:methylation"/>
    <property type="evidence" value="ECO:0007669"/>
    <property type="project" value="UniProtKB-KW"/>
</dbReference>
<proteinExistence type="predicted"/>
<dbReference type="InterPro" id="IPR006363">
    <property type="entry name" value="Cbl_synth_CobJ/CibH_dom"/>
</dbReference>
<organism evidence="7 8">
    <name type="scientific">Heliobacterium mobile</name>
    <name type="common">Heliobacillus mobilis</name>
    <dbReference type="NCBI Taxonomy" id="28064"/>
    <lineage>
        <taxon>Bacteria</taxon>
        <taxon>Bacillati</taxon>
        <taxon>Bacillota</taxon>
        <taxon>Clostridia</taxon>
        <taxon>Eubacteriales</taxon>
        <taxon>Heliobacteriaceae</taxon>
        <taxon>Heliobacterium</taxon>
    </lineage>
</organism>
<dbReference type="OrthoDB" id="9772960at2"/>
<evidence type="ECO:0000256" key="2">
    <source>
        <dbReference type="ARBA" id="ARBA00022573"/>
    </source>
</evidence>
<keyword evidence="4 7" id="KW-0808">Transferase</keyword>
<keyword evidence="5" id="KW-0949">S-adenosyl-L-methionine</keyword>
<evidence type="ECO:0000256" key="4">
    <source>
        <dbReference type="ARBA" id="ARBA00022679"/>
    </source>
</evidence>
<protein>
    <submittedName>
        <fullName evidence="7">Precorrin-3B C(17)-methyltransferase</fullName>
        <ecNumber evidence="7">2.1.1.131</ecNumber>
    </submittedName>
</protein>
<dbReference type="EMBL" id="WNKU01000021">
    <property type="protein sequence ID" value="MTV50240.1"/>
    <property type="molecule type" value="Genomic_DNA"/>
</dbReference>
<comment type="pathway">
    <text evidence="1">Cofactor biosynthesis; adenosylcobalamin biosynthesis.</text>
</comment>
<dbReference type="PANTHER" id="PTHR47036">
    <property type="entry name" value="COBALT-FACTOR III C(17)-METHYLTRANSFERASE-RELATED"/>
    <property type="match status" value="1"/>
</dbReference>
<comment type="caution">
    <text evidence="7">The sequence shown here is derived from an EMBL/GenBank/DDBJ whole genome shotgun (WGS) entry which is preliminary data.</text>
</comment>
<dbReference type="InterPro" id="IPR014776">
    <property type="entry name" value="4pyrrole_Mease_sub2"/>
</dbReference>
<dbReference type="Gene3D" id="3.30.950.10">
    <property type="entry name" value="Methyltransferase, Cobalt-precorrin-4 Transmethylase, Domain 2"/>
    <property type="match status" value="1"/>
</dbReference>
<dbReference type="Gene3D" id="3.40.1010.10">
    <property type="entry name" value="Cobalt-precorrin-4 Transmethylase, Domain 1"/>
    <property type="match status" value="1"/>
</dbReference>
<dbReference type="GO" id="GO:0009236">
    <property type="term" value="P:cobalamin biosynthetic process"/>
    <property type="evidence" value="ECO:0007669"/>
    <property type="project" value="UniProtKB-UniPathway"/>
</dbReference>
<dbReference type="CDD" id="cd11646">
    <property type="entry name" value="Precorrin_3B_C17_MT"/>
    <property type="match status" value="1"/>
</dbReference>
<dbReference type="Proteomes" id="UP000430670">
    <property type="component" value="Unassembled WGS sequence"/>
</dbReference>
<evidence type="ECO:0000313" key="8">
    <source>
        <dbReference type="Proteomes" id="UP000430670"/>
    </source>
</evidence>
<dbReference type="NCBIfam" id="TIGR01466">
    <property type="entry name" value="cobJ_cbiH"/>
    <property type="match status" value="1"/>
</dbReference>
<dbReference type="InterPro" id="IPR014777">
    <property type="entry name" value="4pyrrole_Mease_sub1"/>
</dbReference>
<dbReference type="PANTHER" id="PTHR47036:SF1">
    <property type="entry name" value="COBALT-FACTOR III C(17)-METHYLTRANSFERASE-RELATED"/>
    <property type="match status" value="1"/>
</dbReference>
<gene>
    <name evidence="7" type="primary">cobJ</name>
    <name evidence="7" type="ORF">GJ688_14785</name>
</gene>
<accession>A0A6I3SMM9</accession>
<name>A0A6I3SMM9_HELMO</name>
<evidence type="ECO:0000256" key="1">
    <source>
        <dbReference type="ARBA" id="ARBA00004953"/>
    </source>
</evidence>
<keyword evidence="2" id="KW-0169">Cobalamin biosynthesis</keyword>
<dbReference type="AlphaFoldDB" id="A0A6I3SMM9"/>
<sequence length="274" mass="29611">MRTDSPIGSSPGAIAIEEKGSGISDGSFSRGTLAIIGLGPGNRDQMTGRALQAIEESDIIVGYHTYLKLVEDLIAHKDVRASGMRKEVDRAYLAVDLAIEGHKVAVISSGDPGVYGMAGVILEAVQLRQAQEKVNVEVIPGVTSATAAAAALGAPLMHDFAIISLSDLLTPWDLILRRVENAATADFVIALYNPKSTKRVHQIEEVQQLLLKHRPASTPVGIVRNARRAGEEKTVSTLGEFLNHDIDMFTVLIIGNSQTYTKDGWMITPRGYRW</sequence>
<evidence type="ECO:0000259" key="6">
    <source>
        <dbReference type="Pfam" id="PF00590"/>
    </source>
</evidence>
<evidence type="ECO:0000256" key="5">
    <source>
        <dbReference type="ARBA" id="ARBA00022691"/>
    </source>
</evidence>
<dbReference type="EC" id="2.1.1.131" evidence="7"/>
<dbReference type="UniPathway" id="UPA00148"/>